<dbReference type="InterPro" id="IPR011335">
    <property type="entry name" value="Restrct_endonuc-II-like"/>
</dbReference>
<protein>
    <submittedName>
        <fullName evidence="1">Nuclease</fullName>
    </submittedName>
</protein>
<reference evidence="1" key="1">
    <citation type="journal article" date="2021" name="Proc. Natl. Acad. Sci. U.S.A.">
        <title>A Catalog of Tens of Thousands of Viruses from Human Metagenomes Reveals Hidden Associations with Chronic Diseases.</title>
        <authorList>
            <person name="Tisza M.J."/>
            <person name="Buck C.B."/>
        </authorList>
    </citation>
    <scope>NUCLEOTIDE SEQUENCE</scope>
    <source>
        <strain evidence="1">Ctf8W5</strain>
    </source>
</reference>
<evidence type="ECO:0000313" key="1">
    <source>
        <dbReference type="EMBL" id="DAE14938.1"/>
    </source>
</evidence>
<sequence>MAAEKNFENKIKAELHRRGAWRVKFFANAFTPSGVPDILACYNGRFLGIEVKGGTSYGLTELQKYNLRCIRDAGGIGICVYPSGWERFLQLLDDIQAGLAIDINDDNYIMKWHKERAYVQH</sequence>
<dbReference type="SUPFAM" id="SSF52980">
    <property type="entry name" value="Restriction endonuclease-like"/>
    <property type="match status" value="1"/>
</dbReference>
<dbReference type="GO" id="GO:0003676">
    <property type="term" value="F:nucleic acid binding"/>
    <property type="evidence" value="ECO:0007669"/>
    <property type="project" value="InterPro"/>
</dbReference>
<dbReference type="Gene3D" id="3.40.1350.10">
    <property type="match status" value="1"/>
</dbReference>
<dbReference type="InterPro" id="IPR011856">
    <property type="entry name" value="tRNA_endonuc-like_dom_sf"/>
</dbReference>
<dbReference type="EMBL" id="BK015597">
    <property type="protein sequence ID" value="DAE14938.1"/>
    <property type="molecule type" value="Genomic_DNA"/>
</dbReference>
<accession>A0A8S5Q7L4</accession>
<organism evidence="1">
    <name type="scientific">Siphoviridae sp. ctf8W5</name>
    <dbReference type="NCBI Taxonomy" id="2825595"/>
    <lineage>
        <taxon>Viruses</taxon>
        <taxon>Duplodnaviria</taxon>
        <taxon>Heunggongvirae</taxon>
        <taxon>Uroviricota</taxon>
        <taxon>Caudoviricetes</taxon>
    </lineage>
</organism>
<name>A0A8S5Q7L4_9CAUD</name>
<proteinExistence type="predicted"/>